<feature type="transmembrane region" description="Helical" evidence="1">
    <location>
        <begin position="21"/>
        <end position="41"/>
    </location>
</feature>
<name>A0A1F5YMS4_9BACT</name>
<dbReference type="STRING" id="1798374.A2Z33_00455"/>
<evidence type="ECO:0000313" key="3">
    <source>
        <dbReference type="Proteomes" id="UP000178448"/>
    </source>
</evidence>
<dbReference type="EMBL" id="MFJD01000015">
    <property type="protein sequence ID" value="OGG01499.1"/>
    <property type="molecule type" value="Genomic_DNA"/>
</dbReference>
<reference evidence="2 3" key="1">
    <citation type="journal article" date="2016" name="Nat. Commun.">
        <title>Thousands of microbial genomes shed light on interconnected biogeochemical processes in an aquifer system.</title>
        <authorList>
            <person name="Anantharaman K."/>
            <person name="Brown C.T."/>
            <person name="Hug L.A."/>
            <person name="Sharon I."/>
            <person name="Castelle C.J."/>
            <person name="Probst A.J."/>
            <person name="Thomas B.C."/>
            <person name="Singh A."/>
            <person name="Wilkins M.J."/>
            <person name="Karaoz U."/>
            <person name="Brodie E.L."/>
            <person name="Williams K.H."/>
            <person name="Hubbard S.S."/>
            <person name="Banfield J.F."/>
        </authorList>
    </citation>
    <scope>NUCLEOTIDE SEQUENCE [LARGE SCALE GENOMIC DNA]</scope>
</reference>
<keyword evidence="1" id="KW-0812">Transmembrane</keyword>
<evidence type="ECO:0000256" key="1">
    <source>
        <dbReference type="SAM" id="Phobius"/>
    </source>
</evidence>
<sequence>MAKAKRTAVKSRSGAFDFSSWNFVIFLTLALMLLVFVIYAMQSVADDVRTKAGLACPKIGLPDPAQCPGKWVLDKDGLGCTTFTCETP</sequence>
<keyword evidence="1" id="KW-0472">Membrane</keyword>
<dbReference type="Proteomes" id="UP000178448">
    <property type="component" value="Unassembled WGS sequence"/>
</dbReference>
<gene>
    <name evidence="2" type="ORF">A2Z33_00455</name>
</gene>
<dbReference type="AlphaFoldDB" id="A0A1F5YMS4"/>
<proteinExistence type="predicted"/>
<keyword evidence="1" id="KW-1133">Transmembrane helix</keyword>
<comment type="caution">
    <text evidence="2">The sequence shown here is derived from an EMBL/GenBank/DDBJ whole genome shotgun (WGS) entry which is preliminary data.</text>
</comment>
<protein>
    <submittedName>
        <fullName evidence="2">Uncharacterized protein</fullName>
    </submittedName>
</protein>
<accession>A0A1F5YMS4</accession>
<organism evidence="2 3">
    <name type="scientific">Candidatus Gottesmanbacteria bacterium RBG_16_52_11</name>
    <dbReference type="NCBI Taxonomy" id="1798374"/>
    <lineage>
        <taxon>Bacteria</taxon>
        <taxon>Candidatus Gottesmaniibacteriota</taxon>
    </lineage>
</organism>
<evidence type="ECO:0000313" key="2">
    <source>
        <dbReference type="EMBL" id="OGG01499.1"/>
    </source>
</evidence>